<dbReference type="PROSITE" id="PS00092">
    <property type="entry name" value="N6_MTASE"/>
    <property type="match status" value="1"/>
</dbReference>
<keyword evidence="2 6" id="KW-0489">Methyltransferase</keyword>
<feature type="domain" description="NACHT-associated inactive Restriction Endonuclease 1 sensor" evidence="5">
    <location>
        <begin position="413"/>
        <end position="498"/>
    </location>
</feature>
<keyword evidence="3 6" id="KW-0808">Transferase</keyword>
<keyword evidence="7" id="KW-1185">Reference proteome</keyword>
<comment type="caution">
    <text evidence="6">The sequence shown here is derived from an EMBL/GenBank/DDBJ whole genome shotgun (WGS) entry which is preliminary data.</text>
</comment>
<dbReference type="SUPFAM" id="SSF53335">
    <property type="entry name" value="S-adenosyl-L-methionine-dependent methyltransferases"/>
    <property type="match status" value="1"/>
</dbReference>
<dbReference type="InterPro" id="IPR054557">
    <property type="entry name" value="NA-iREase1_dom"/>
</dbReference>
<proteinExistence type="inferred from homology"/>
<protein>
    <submittedName>
        <fullName evidence="6">Site-specific DNA-methyltransferase (Adenine-specific)</fullName>
        <ecNumber evidence="6">2.1.1.72</ecNumber>
    </submittedName>
</protein>
<sequence length="543" mass="60862">MDKNRLYYGDNLDVLRKLPGSSVDLVYLDPPFNSARNYNVIFSRHGESDNGAGAQIQAFEDTWVWTQATEEQFDEYVGGGLPVRVAEALTAFRTLVGENDALAYLVNMAPRLVELHRVLSDTGSLWLHCDPTMSHYLKILLDSIFDPRTFRNELIWQRTTAKGYQTRKLAANHDVILVYGKTDKMTWNADEAFIPYDEDDLDEKTLSKYSHVDDDGRRYRLDNLTGPNDPRPNLTYEVMGVTRRWRWSRERMEQAIADGIVVQTKPGGVPQRKSFLDERSGRPLADVWTDIFPLNSQAAERLGYPTQKPLALLERILKLSTNPGDTVLDPFCGCGTTVDAAQKLDRSWIGIDITYIAIDLIVKRLTHTFGKNVLDSIDIAGIPRDVGGAQALFDRNPFDFERWAVSHINAQPNEKQVGDRGIDGVARFMLDGTVKNLGRILVSVKGGRQLNPSMVRDLEGTITAQKAEMGVLILQHEPTRGMLDVVNHSGLFTHPSNGQKYPRLQIITTGDLLAGKRPEMPPVLPPYVQAKAAIQDSGAMPLF</sequence>
<dbReference type="GO" id="GO:0009007">
    <property type="term" value="F:site-specific DNA-methyltransferase (adenine-specific) activity"/>
    <property type="evidence" value="ECO:0007669"/>
    <property type="project" value="UniProtKB-EC"/>
</dbReference>
<evidence type="ECO:0000313" key="7">
    <source>
        <dbReference type="Proteomes" id="UP001519362"/>
    </source>
</evidence>
<organism evidence="6 7">
    <name type="scientific">Microbacterium amylolyticum</name>
    <dbReference type="NCBI Taxonomy" id="936337"/>
    <lineage>
        <taxon>Bacteria</taxon>
        <taxon>Bacillati</taxon>
        <taxon>Actinomycetota</taxon>
        <taxon>Actinomycetes</taxon>
        <taxon>Micrococcales</taxon>
        <taxon>Microbacteriaceae</taxon>
        <taxon>Microbacterium</taxon>
    </lineage>
</organism>
<accession>A0ABS4ZLI9</accession>
<dbReference type="GO" id="GO:0032259">
    <property type="term" value="P:methylation"/>
    <property type="evidence" value="ECO:0007669"/>
    <property type="project" value="UniProtKB-KW"/>
</dbReference>
<reference evidence="6 7" key="1">
    <citation type="submission" date="2021-03" db="EMBL/GenBank/DDBJ databases">
        <title>Sequencing the genomes of 1000 actinobacteria strains.</title>
        <authorList>
            <person name="Klenk H.-P."/>
        </authorList>
    </citation>
    <scope>NUCLEOTIDE SEQUENCE [LARGE SCALE GENOMIC DNA]</scope>
    <source>
        <strain evidence="6 7">DSM 24221</strain>
    </source>
</reference>
<dbReference type="InterPro" id="IPR001091">
    <property type="entry name" value="RM_Methyltransferase"/>
</dbReference>
<evidence type="ECO:0000256" key="2">
    <source>
        <dbReference type="ARBA" id="ARBA00022603"/>
    </source>
</evidence>
<dbReference type="Pfam" id="PF22722">
    <property type="entry name" value="NA-iREase1"/>
    <property type="match status" value="1"/>
</dbReference>
<dbReference type="InterPro" id="IPR002052">
    <property type="entry name" value="DNA_methylase_N6_adenine_CS"/>
</dbReference>
<dbReference type="RefSeq" id="WP_165137960.1">
    <property type="nucleotide sequence ID" value="NZ_CP049254.1"/>
</dbReference>
<evidence type="ECO:0000259" key="5">
    <source>
        <dbReference type="Pfam" id="PF22722"/>
    </source>
</evidence>
<evidence type="ECO:0000256" key="1">
    <source>
        <dbReference type="ARBA" id="ARBA00006594"/>
    </source>
</evidence>
<evidence type="ECO:0000259" key="4">
    <source>
        <dbReference type="Pfam" id="PF01555"/>
    </source>
</evidence>
<gene>
    <name evidence="6" type="ORF">JOF34_002527</name>
</gene>
<evidence type="ECO:0000256" key="3">
    <source>
        <dbReference type="ARBA" id="ARBA00022679"/>
    </source>
</evidence>
<dbReference type="InterPro" id="IPR029063">
    <property type="entry name" value="SAM-dependent_MTases_sf"/>
</dbReference>
<dbReference type="Proteomes" id="UP001519362">
    <property type="component" value="Unassembled WGS sequence"/>
</dbReference>
<dbReference type="InterPro" id="IPR002941">
    <property type="entry name" value="DNA_methylase_N4/N6"/>
</dbReference>
<comment type="similarity">
    <text evidence="1">Belongs to the N(4)/N(6)-methyltransferase family.</text>
</comment>
<dbReference type="EMBL" id="JAGIOL010000002">
    <property type="protein sequence ID" value="MBP2437883.1"/>
    <property type="molecule type" value="Genomic_DNA"/>
</dbReference>
<dbReference type="Pfam" id="PF01555">
    <property type="entry name" value="N6_N4_Mtase"/>
    <property type="match status" value="1"/>
</dbReference>
<feature type="domain" description="DNA methylase N-4/N-6" evidence="4">
    <location>
        <begin position="23"/>
        <end position="360"/>
    </location>
</feature>
<dbReference type="EC" id="2.1.1.72" evidence="6"/>
<dbReference type="Gene3D" id="3.40.50.150">
    <property type="entry name" value="Vaccinia Virus protein VP39"/>
    <property type="match status" value="1"/>
</dbReference>
<evidence type="ECO:0000313" key="6">
    <source>
        <dbReference type="EMBL" id="MBP2437883.1"/>
    </source>
</evidence>
<name>A0ABS4ZLI9_9MICO</name>
<dbReference type="PRINTS" id="PR00508">
    <property type="entry name" value="S21N4MTFRASE"/>
</dbReference>